<dbReference type="SUPFAM" id="SSF53756">
    <property type="entry name" value="UDP-Glycosyltransferase/glycogen phosphorylase"/>
    <property type="match status" value="1"/>
</dbReference>
<dbReference type="NCBIfam" id="TIGR01426">
    <property type="entry name" value="MGT"/>
    <property type="match status" value="1"/>
</dbReference>
<protein>
    <submittedName>
        <fullName evidence="4">MGT family glycosyltransferase</fullName>
    </submittedName>
</protein>
<dbReference type="Proteomes" id="UP000517916">
    <property type="component" value="Unassembled WGS sequence"/>
</dbReference>
<dbReference type="InterPro" id="IPR010610">
    <property type="entry name" value="EryCIII-like_C"/>
</dbReference>
<dbReference type="PANTHER" id="PTHR48050">
    <property type="entry name" value="STEROL 3-BETA-GLUCOSYLTRANSFERASE"/>
    <property type="match status" value="1"/>
</dbReference>
<proteinExistence type="inferred from homology"/>
<organism evidence="4 5">
    <name type="scientific">Kutzneria viridogrisea</name>
    <dbReference type="NCBI Taxonomy" id="47990"/>
    <lineage>
        <taxon>Bacteria</taxon>
        <taxon>Bacillati</taxon>
        <taxon>Actinomycetota</taxon>
        <taxon>Actinomycetes</taxon>
        <taxon>Pseudonocardiales</taxon>
        <taxon>Pseudonocardiaceae</taxon>
        <taxon>Kutzneria</taxon>
    </lineage>
</organism>
<comment type="caution">
    <text evidence="4">The sequence shown here is derived from an EMBL/GenBank/DDBJ whole genome shotgun (WGS) entry which is preliminary data.</text>
</comment>
<dbReference type="InterPro" id="IPR002213">
    <property type="entry name" value="UDP_glucos_trans"/>
</dbReference>
<evidence type="ECO:0000313" key="4">
    <source>
        <dbReference type="EMBL" id="MBA8925099.1"/>
    </source>
</evidence>
<dbReference type="InterPro" id="IPR050426">
    <property type="entry name" value="Glycosyltransferase_28"/>
</dbReference>
<evidence type="ECO:0000256" key="1">
    <source>
        <dbReference type="ARBA" id="ARBA00009995"/>
    </source>
</evidence>
<comment type="similarity">
    <text evidence="1">Belongs to the UDP-glycosyltransferase family.</text>
</comment>
<sequence>MTETSTARQRVSGRHVLMWPFPGYGHVNPTLPVVRELVRRGHRVTFATTEKFAAAAEAAGAEVLRYASALAGRPLPEVYDADYLAREPLRAMLEAMATVPPVESHFAGRDLPDVILYDSSTYAAGRVLAAKWQRSAIQMYPTFATNEQFGLGDRIREQFAPDLDTHHPALIEFFIWMGELLTSHNLELSMEEFHAPCLDRNLVFLPRSFQMDNEKFDDRHEFVGPCLDEEPGDWTPPEGDDPLVVVSLGTENNRDLEFFKGCAAVFAGLPWQVVLTLGGLDPADLGELPPNVQAHRYLSHTDVLPHTKVFVSHAGMSSTMRGLHYGVAHVFVPQTPEQYFVGKRGTELGVGRLLTRDEATPEAVRDAVLAVAADESVWRRVAELRAETRAAGGAVLAADIVEAKL</sequence>
<dbReference type="EMBL" id="JACJID010000002">
    <property type="protein sequence ID" value="MBA8925099.1"/>
    <property type="molecule type" value="Genomic_DNA"/>
</dbReference>
<dbReference type="PANTHER" id="PTHR48050:SF13">
    <property type="entry name" value="STEROL 3-BETA-GLUCOSYLTRANSFERASE UGT80A2"/>
    <property type="match status" value="1"/>
</dbReference>
<feature type="domain" description="Erythromycin biosynthesis protein CIII-like C-terminal" evidence="3">
    <location>
        <begin position="272"/>
        <end position="390"/>
    </location>
</feature>
<dbReference type="CDD" id="cd03784">
    <property type="entry name" value="GT1_Gtf-like"/>
    <property type="match status" value="1"/>
</dbReference>
<accession>A0ABR6BDZ4</accession>
<evidence type="ECO:0000259" key="3">
    <source>
        <dbReference type="Pfam" id="PF06722"/>
    </source>
</evidence>
<dbReference type="RefSeq" id="WP_052360505.1">
    <property type="nucleotide sequence ID" value="NZ_BAAABQ010000096.1"/>
</dbReference>
<keyword evidence="5" id="KW-1185">Reference proteome</keyword>
<evidence type="ECO:0000256" key="2">
    <source>
        <dbReference type="ARBA" id="ARBA00022679"/>
    </source>
</evidence>
<evidence type="ECO:0000313" key="5">
    <source>
        <dbReference type="Proteomes" id="UP000517916"/>
    </source>
</evidence>
<dbReference type="Gene3D" id="3.40.50.2000">
    <property type="entry name" value="Glycogen Phosphorylase B"/>
    <property type="match status" value="2"/>
</dbReference>
<keyword evidence="2" id="KW-0808">Transferase</keyword>
<dbReference type="InterPro" id="IPR006326">
    <property type="entry name" value="UDPGT_MGT-like"/>
</dbReference>
<reference evidence="4 5" key="1">
    <citation type="submission" date="2020-08" db="EMBL/GenBank/DDBJ databases">
        <title>Genomic Encyclopedia of Archaeal and Bacterial Type Strains, Phase II (KMG-II): from individual species to whole genera.</title>
        <authorList>
            <person name="Goeker M."/>
        </authorList>
    </citation>
    <scope>NUCLEOTIDE SEQUENCE [LARGE SCALE GENOMIC DNA]</scope>
    <source>
        <strain evidence="4 5">DSM 43850</strain>
    </source>
</reference>
<gene>
    <name evidence="4" type="ORF">BC739_002298</name>
</gene>
<dbReference type="Pfam" id="PF06722">
    <property type="entry name" value="EryCIII-like_C"/>
    <property type="match status" value="1"/>
</dbReference>
<name>A0ABR6BDZ4_9PSEU</name>